<dbReference type="InterPro" id="IPR036047">
    <property type="entry name" value="F-box-like_dom_sf"/>
</dbReference>
<accession>A0AAJ0GN36</accession>
<reference evidence="1" key="1">
    <citation type="journal article" date="2023" name="Mol. Phylogenet. Evol.">
        <title>Genome-scale phylogeny and comparative genomics of the fungal order Sordariales.</title>
        <authorList>
            <person name="Hensen N."/>
            <person name="Bonometti L."/>
            <person name="Westerberg I."/>
            <person name="Brannstrom I.O."/>
            <person name="Guillou S."/>
            <person name="Cros-Aarteil S."/>
            <person name="Calhoun S."/>
            <person name="Haridas S."/>
            <person name="Kuo A."/>
            <person name="Mondo S."/>
            <person name="Pangilinan J."/>
            <person name="Riley R."/>
            <person name="LaButti K."/>
            <person name="Andreopoulos B."/>
            <person name="Lipzen A."/>
            <person name="Chen C."/>
            <person name="Yan M."/>
            <person name="Daum C."/>
            <person name="Ng V."/>
            <person name="Clum A."/>
            <person name="Steindorff A."/>
            <person name="Ohm R.A."/>
            <person name="Martin F."/>
            <person name="Silar P."/>
            <person name="Natvig D.O."/>
            <person name="Lalanne C."/>
            <person name="Gautier V."/>
            <person name="Ament-Velasquez S.L."/>
            <person name="Kruys A."/>
            <person name="Hutchinson M.I."/>
            <person name="Powell A.J."/>
            <person name="Barry K."/>
            <person name="Miller A.N."/>
            <person name="Grigoriev I.V."/>
            <person name="Debuchy R."/>
            <person name="Gladieux P."/>
            <person name="Hiltunen Thoren M."/>
            <person name="Johannesson H."/>
        </authorList>
    </citation>
    <scope>NUCLEOTIDE SEQUENCE</scope>
    <source>
        <strain evidence="1">CBS 333.67</strain>
    </source>
</reference>
<dbReference type="RefSeq" id="XP_062718746.1">
    <property type="nucleotide sequence ID" value="XM_062863317.1"/>
</dbReference>
<comment type="caution">
    <text evidence="1">The sequence shown here is derived from an EMBL/GenBank/DDBJ whole genome shotgun (WGS) entry which is preliminary data.</text>
</comment>
<organism evidence="1 2">
    <name type="scientific">Chaetomium strumarium</name>
    <dbReference type="NCBI Taxonomy" id="1170767"/>
    <lineage>
        <taxon>Eukaryota</taxon>
        <taxon>Fungi</taxon>
        <taxon>Dikarya</taxon>
        <taxon>Ascomycota</taxon>
        <taxon>Pezizomycotina</taxon>
        <taxon>Sordariomycetes</taxon>
        <taxon>Sordariomycetidae</taxon>
        <taxon>Sordariales</taxon>
        <taxon>Chaetomiaceae</taxon>
        <taxon>Chaetomium</taxon>
    </lineage>
</organism>
<name>A0AAJ0GN36_9PEZI</name>
<protein>
    <recommendedName>
        <fullName evidence="3">F-box domain-containing protein</fullName>
    </recommendedName>
</protein>
<sequence>MPSITDLPCEIMGEILRKLDHLRDLSSTILACRHFYNSFVEFPGLEASVLRRQITPALVPYAIAAMDARRLPRDSEVDPVLNLLDQLYDQPATLADRLMTLRTPLLRELSDYHDTIRAVVTAFASFALERLLAQSASTSVALLPTEYFCFCSSFYSLELFNIMLWQRNIVRNKDRPWENEQLACAYEQLAFDYVGRRAKLLEG</sequence>
<dbReference type="Proteomes" id="UP001273166">
    <property type="component" value="Unassembled WGS sequence"/>
</dbReference>
<keyword evidence="2" id="KW-1185">Reference proteome</keyword>
<dbReference type="AlphaFoldDB" id="A0AAJ0GN36"/>
<dbReference type="SUPFAM" id="SSF81383">
    <property type="entry name" value="F-box domain"/>
    <property type="match status" value="1"/>
</dbReference>
<dbReference type="EMBL" id="JAUDZG010000006">
    <property type="protein sequence ID" value="KAK3302966.1"/>
    <property type="molecule type" value="Genomic_DNA"/>
</dbReference>
<evidence type="ECO:0000313" key="1">
    <source>
        <dbReference type="EMBL" id="KAK3302966.1"/>
    </source>
</evidence>
<proteinExistence type="predicted"/>
<evidence type="ECO:0008006" key="3">
    <source>
        <dbReference type="Google" id="ProtNLM"/>
    </source>
</evidence>
<reference evidence="1" key="2">
    <citation type="submission" date="2023-06" db="EMBL/GenBank/DDBJ databases">
        <authorList>
            <consortium name="Lawrence Berkeley National Laboratory"/>
            <person name="Mondo S.J."/>
            <person name="Hensen N."/>
            <person name="Bonometti L."/>
            <person name="Westerberg I."/>
            <person name="Brannstrom I.O."/>
            <person name="Guillou S."/>
            <person name="Cros-Aarteil S."/>
            <person name="Calhoun S."/>
            <person name="Haridas S."/>
            <person name="Kuo A."/>
            <person name="Pangilinan J."/>
            <person name="Riley R."/>
            <person name="Labutti K."/>
            <person name="Andreopoulos B."/>
            <person name="Lipzen A."/>
            <person name="Chen C."/>
            <person name="Yanf M."/>
            <person name="Daum C."/>
            <person name="Ng V."/>
            <person name="Clum A."/>
            <person name="Steindorff A."/>
            <person name="Ohm R."/>
            <person name="Martin F."/>
            <person name="Silar P."/>
            <person name="Natvig D."/>
            <person name="Lalanne C."/>
            <person name="Gautier V."/>
            <person name="Ament-Velasquez S.L."/>
            <person name="Kruys A."/>
            <person name="Hutchinson M.I."/>
            <person name="Powell A.J."/>
            <person name="Barry K."/>
            <person name="Miller A.N."/>
            <person name="Grigoriev I.V."/>
            <person name="Debuchy R."/>
            <person name="Gladieux P."/>
            <person name="Thoren M.H."/>
            <person name="Johannesson H."/>
        </authorList>
    </citation>
    <scope>NUCLEOTIDE SEQUENCE</scope>
    <source>
        <strain evidence="1">CBS 333.67</strain>
    </source>
</reference>
<dbReference type="GeneID" id="87882146"/>
<evidence type="ECO:0000313" key="2">
    <source>
        <dbReference type="Proteomes" id="UP001273166"/>
    </source>
</evidence>
<gene>
    <name evidence="1" type="ORF">B0T15DRAFT_260036</name>
</gene>